<proteinExistence type="predicted"/>
<dbReference type="InterPro" id="IPR046030">
    <property type="entry name" value="DUF5988"/>
</dbReference>
<reference evidence="2" key="1">
    <citation type="submission" date="2016-06" db="EMBL/GenBank/DDBJ databases">
        <authorList>
            <person name="Varghese N."/>
            <person name="Submissions Spin"/>
        </authorList>
    </citation>
    <scope>NUCLEOTIDE SEQUENCE [LARGE SCALE GENOMIC DNA]</scope>
    <source>
        <strain evidence="2">DSM 45160</strain>
    </source>
</reference>
<dbReference type="AlphaFoldDB" id="A0A1C4YMS6"/>
<keyword evidence="2" id="KW-1185">Reference proteome</keyword>
<evidence type="ECO:0000313" key="1">
    <source>
        <dbReference type="EMBL" id="SCF21980.1"/>
    </source>
</evidence>
<organism evidence="1 2">
    <name type="scientific">Micromonospora chokoriensis</name>
    <dbReference type="NCBI Taxonomy" id="356851"/>
    <lineage>
        <taxon>Bacteria</taxon>
        <taxon>Bacillati</taxon>
        <taxon>Actinomycetota</taxon>
        <taxon>Actinomycetes</taxon>
        <taxon>Micromonosporales</taxon>
        <taxon>Micromonosporaceae</taxon>
        <taxon>Micromonospora</taxon>
    </lineage>
</organism>
<name>A0A1C4YMS6_9ACTN</name>
<evidence type="ECO:0000313" key="2">
    <source>
        <dbReference type="Proteomes" id="UP000198224"/>
    </source>
</evidence>
<sequence>MAVRKRRPGLRRKDRVTLREGRTMTTTLLTPIDAPTDPFGPPADLSRFLGQHYFSHDAANPATNPPLDFEKAAFQSPTVVTAEQLTSVVQVMLVGGPPAIPRSLVVSKTLAANEKLKICYLDGYEHFERDAELGDVFVWSMRTAMAF</sequence>
<dbReference type="Proteomes" id="UP000198224">
    <property type="component" value="Chromosome I"/>
</dbReference>
<dbReference type="EMBL" id="LT607409">
    <property type="protein sequence ID" value="SCF21980.1"/>
    <property type="molecule type" value="Genomic_DNA"/>
</dbReference>
<accession>A0A1C4YMS6</accession>
<gene>
    <name evidence="1" type="ORF">GA0070612_4995</name>
</gene>
<dbReference type="Pfam" id="PF19450">
    <property type="entry name" value="DUF5988"/>
    <property type="match status" value="1"/>
</dbReference>
<protein>
    <submittedName>
        <fullName evidence="1">Uncharacterized protein</fullName>
    </submittedName>
</protein>